<dbReference type="AlphaFoldDB" id="A0A090E1U9"/>
<dbReference type="GO" id="GO:0008270">
    <property type="term" value="F:zinc ion binding"/>
    <property type="evidence" value="ECO:0007669"/>
    <property type="project" value="UniProtKB-KW"/>
</dbReference>
<proteinExistence type="predicted"/>
<dbReference type="InterPro" id="IPR007527">
    <property type="entry name" value="Znf_SWIM"/>
</dbReference>
<keyword evidence="2" id="KW-0862">Zinc</keyword>
<dbReference type="PROSITE" id="PS51192">
    <property type="entry name" value="HELICASE_ATP_BIND_1"/>
    <property type="match status" value="1"/>
</dbReference>
<feature type="domain" description="Helicase ATP-binding" evidence="4">
    <location>
        <begin position="717"/>
        <end position="878"/>
    </location>
</feature>
<comment type="caution">
    <text evidence="6">The sequence shown here is derived from an EMBL/GenBank/DDBJ whole genome shotgun (WGS) entry which is preliminary data.</text>
</comment>
<dbReference type="Gene3D" id="3.40.50.10810">
    <property type="entry name" value="Tandem AAA-ATPase domain"/>
    <property type="match status" value="1"/>
</dbReference>
<evidence type="ECO:0000259" key="5">
    <source>
        <dbReference type="PROSITE" id="PS51194"/>
    </source>
</evidence>
<evidence type="ECO:0000313" key="7">
    <source>
        <dbReference type="Proteomes" id="UP000031552"/>
    </source>
</evidence>
<dbReference type="InterPro" id="IPR014001">
    <property type="entry name" value="Helicase_ATP-bd"/>
</dbReference>
<dbReference type="InterPro" id="IPR049730">
    <property type="entry name" value="SNF2/RAD54-like_C"/>
</dbReference>
<keyword evidence="7" id="KW-1185">Reference proteome</keyword>
<keyword evidence="6" id="KW-0067">ATP-binding</keyword>
<gene>
    <name evidence="6" type="ORF">CSEC_1892</name>
</gene>
<dbReference type="InterPro" id="IPR000330">
    <property type="entry name" value="SNF2_N"/>
</dbReference>
<evidence type="ECO:0000313" key="6">
    <source>
        <dbReference type="EMBL" id="CDR34699.1"/>
    </source>
</evidence>
<keyword evidence="2" id="KW-0479">Metal-binding</keyword>
<dbReference type="GO" id="GO:0005524">
    <property type="term" value="F:ATP binding"/>
    <property type="evidence" value="ECO:0007669"/>
    <property type="project" value="InterPro"/>
</dbReference>
<accession>A0A090E1U9</accession>
<dbReference type="SUPFAM" id="SSF52540">
    <property type="entry name" value="P-loop containing nucleoside triphosphate hydrolases"/>
    <property type="match status" value="2"/>
</dbReference>
<reference evidence="6" key="1">
    <citation type="submission" date="2013-12" db="EMBL/GenBank/DDBJ databases">
        <authorList>
            <person name="Linke B."/>
        </authorList>
    </citation>
    <scope>NUCLEOTIDE SEQUENCE [LARGE SCALE GENOMIC DNA]</scope>
    <source>
        <strain evidence="6">CRIB-18</strain>
    </source>
</reference>
<dbReference type="OrthoDB" id="9760715at2"/>
<dbReference type="GO" id="GO:0016787">
    <property type="term" value="F:hydrolase activity"/>
    <property type="evidence" value="ECO:0007669"/>
    <property type="project" value="UniProtKB-KW"/>
</dbReference>
<keyword evidence="1 6" id="KW-0378">Hydrolase</keyword>
<dbReference type="FunFam" id="3.40.50.300:FF:000533">
    <property type="entry name" value="Helicase, Snf2 family"/>
    <property type="match status" value="1"/>
</dbReference>
<evidence type="ECO:0000256" key="2">
    <source>
        <dbReference type="PROSITE-ProRule" id="PRU00325"/>
    </source>
</evidence>
<keyword evidence="6" id="KW-0347">Helicase</keyword>
<evidence type="ECO:0000259" key="3">
    <source>
        <dbReference type="PROSITE" id="PS50966"/>
    </source>
</evidence>
<dbReference type="eggNOG" id="COG0553">
    <property type="taxonomic scope" value="Bacteria"/>
</dbReference>
<evidence type="ECO:0000259" key="4">
    <source>
        <dbReference type="PROSITE" id="PS51192"/>
    </source>
</evidence>
<dbReference type="EC" id="3.6.1.-" evidence="6"/>
<dbReference type="InterPro" id="IPR001650">
    <property type="entry name" value="Helicase_C-like"/>
</dbReference>
<name>A0A090E1U9_9BACT</name>
<dbReference type="CDD" id="cd18012">
    <property type="entry name" value="DEXQc_arch_SWI2_SNF2"/>
    <property type="match status" value="1"/>
</dbReference>
<dbReference type="STRING" id="1437425.CSEC_1892"/>
<dbReference type="RefSeq" id="WP_041018246.1">
    <property type="nucleotide sequence ID" value="NZ_CCEJ010000009.1"/>
</dbReference>
<dbReference type="Proteomes" id="UP000031552">
    <property type="component" value="Unassembled WGS sequence"/>
</dbReference>
<dbReference type="PROSITE" id="PS51194">
    <property type="entry name" value="HELICASE_CTER"/>
    <property type="match status" value="1"/>
</dbReference>
<dbReference type="PANTHER" id="PTHR10799">
    <property type="entry name" value="SNF2/RAD54 HELICASE FAMILY"/>
    <property type="match status" value="1"/>
</dbReference>
<feature type="domain" description="Helicase C-terminal" evidence="5">
    <location>
        <begin position="1004"/>
        <end position="1153"/>
    </location>
</feature>
<dbReference type="GO" id="GO:0004386">
    <property type="term" value="F:helicase activity"/>
    <property type="evidence" value="ECO:0007669"/>
    <property type="project" value="UniProtKB-KW"/>
</dbReference>
<dbReference type="Pfam" id="PF04434">
    <property type="entry name" value="SWIM"/>
    <property type="match status" value="1"/>
</dbReference>
<dbReference type="SMART" id="SM00490">
    <property type="entry name" value="HELICc"/>
    <property type="match status" value="1"/>
</dbReference>
<dbReference type="InterPro" id="IPR038718">
    <property type="entry name" value="SNF2-like_sf"/>
</dbReference>
<reference evidence="6" key="2">
    <citation type="submission" date="2014-09" db="EMBL/GenBank/DDBJ databases">
        <title>Criblamydia sequanensis harbors a mega-plasmid encoding arsenite resistance.</title>
        <authorList>
            <person name="Bertelli C."/>
            <person name="Goesmann A."/>
            <person name="Greub G."/>
        </authorList>
    </citation>
    <scope>NUCLEOTIDE SEQUENCE [LARGE SCALE GENOMIC DNA]</scope>
    <source>
        <strain evidence="6">CRIB-18</strain>
    </source>
</reference>
<dbReference type="Gene3D" id="3.40.50.300">
    <property type="entry name" value="P-loop containing nucleotide triphosphate hydrolases"/>
    <property type="match status" value="1"/>
</dbReference>
<dbReference type="Pfam" id="PF00176">
    <property type="entry name" value="SNF2-rel_dom"/>
    <property type="match status" value="1"/>
</dbReference>
<dbReference type="Pfam" id="PF00271">
    <property type="entry name" value="Helicase_C"/>
    <property type="match status" value="1"/>
</dbReference>
<protein>
    <submittedName>
        <fullName evidence="6">SWI/SNF family helicase</fullName>
        <ecNumber evidence="6">3.6.1.-</ecNumber>
    </submittedName>
</protein>
<evidence type="ECO:0000256" key="1">
    <source>
        <dbReference type="ARBA" id="ARBA00022801"/>
    </source>
</evidence>
<sequence length="1167" mass="134040">MILINFRRLRQDFPSSIIKEGQSCYHNRFVETVKIVGLNGQNIKLAARVQGAFENSYECELEIDRHQSNIVDSNCDCPYNYDCQHLAAVLFHLEENIDAILVDFDKNNDLSKKQDVNEEDRKSIAERIQKAKKKEIKRLDIEQQKELLDEYIGAAETLGQSPFFLPDEKLAADKAEMAVILLPESLNDNLRPKKVEVQMALRLPYRSKPLNIPCVKDFFNSYEYREPFYISSKRYFFSKESFPESDSALFTLLTNLVSFVEKNNADKSVKVAELTLEDLGTFLYEVQSRVSKKVNAKNSLKQALDPGAIYYKSMEDSLEFAPMPAEIILELEYLESPQPKLLLNPFLELNGQKVTLEQVMLLECASPGLLYEKTYFRFGDGIKRRHLKDLEAIRSVTIPEPLFGSFVENSLPELMRFAEVRGKERIEHLVTLPFVEELMAECDISYLNGELEAFLHFIYGKHKIPAAVSKLEVEHLRNFITAEGVLARNLTDEQKIVEDLFQDFVYDASEGSYSAKSEKKIVEFMTEVIPRNQHRVHFLCPENLLNQFIYDETSFELTLQESSRIDQYEVILKVNGDLEGVGLNTLWECIASKKAYLELSKKRPGKKKRGKGAALDNKGPHKILVLDLERITPIVQLFDEIGIEELANSSQLRPLWSLASLNEDQFKMLPIKFHMSERLKEIQEQMLGVKEVKVRGVPKEIKADLKGYQIEGASWLERLRLMHLNGILADDMGLGKTVQAISALTQHKKDNPNSVSLVVCPTSLVYNWKEELSKFNPELKVLVVDGIPNHRKKLIDSLEDYDIIVTSYSLLQKDIESYSKFNFGYAILDEAQHIKNRGTRNARSVKTIQSSHKLILTGTPIENSLEELWSLFDFLMPGLLSTYDRFVEKYIRSPSQEKGNNIEKLRQKVSPFILRRMKKDVLSELPEVSEIIYYCSLSDAQKELYKSYAESARRELSQLVQKEGFDKVQIHVLATLTRLKQICCHPAIFAKETPEENDSAKYEMLIDLLHNLTEGRHKTVVFSQYTRMLNIISRDLKKKGIPFEYLDGSSKNRLDIVNRFNNDENIPIFLVSLKAGGVGLNLVGADTVIHYDMWWNPAVENQATDRVHRIGQKNSVSAYKLITLNTIEEKILEMQNRKRGLVKKVVSTDEEAISKLTWEEVLELLQT</sequence>
<dbReference type="SMART" id="SM00487">
    <property type="entry name" value="DEXDc"/>
    <property type="match status" value="1"/>
</dbReference>
<feature type="domain" description="SWIM-type" evidence="3">
    <location>
        <begin position="57"/>
        <end position="94"/>
    </location>
</feature>
<dbReference type="InterPro" id="IPR027417">
    <property type="entry name" value="P-loop_NTPase"/>
</dbReference>
<keyword evidence="6" id="KW-0547">Nucleotide-binding</keyword>
<keyword evidence="2" id="KW-0863">Zinc-finger</keyword>
<dbReference type="PROSITE" id="PS50966">
    <property type="entry name" value="ZF_SWIM"/>
    <property type="match status" value="1"/>
</dbReference>
<dbReference type="CDD" id="cd18793">
    <property type="entry name" value="SF2_C_SNF"/>
    <property type="match status" value="1"/>
</dbReference>
<dbReference type="EMBL" id="CCEJ010000009">
    <property type="protein sequence ID" value="CDR34699.1"/>
    <property type="molecule type" value="Genomic_DNA"/>
</dbReference>
<organism evidence="6 7">
    <name type="scientific">Candidatus Criblamydia sequanensis CRIB-18</name>
    <dbReference type="NCBI Taxonomy" id="1437425"/>
    <lineage>
        <taxon>Bacteria</taxon>
        <taxon>Pseudomonadati</taxon>
        <taxon>Chlamydiota</taxon>
        <taxon>Chlamydiia</taxon>
        <taxon>Parachlamydiales</taxon>
        <taxon>Candidatus Criblamydiaceae</taxon>
        <taxon>Candidatus Criblamydia</taxon>
    </lineage>
</organism>